<accession>A0A0A9A086</accession>
<evidence type="ECO:0000313" key="1">
    <source>
        <dbReference type="EMBL" id="JAD40452.1"/>
    </source>
</evidence>
<reference evidence="1" key="1">
    <citation type="submission" date="2014-09" db="EMBL/GenBank/DDBJ databases">
        <authorList>
            <person name="Magalhaes I.L.F."/>
            <person name="Oliveira U."/>
            <person name="Santos F.R."/>
            <person name="Vidigal T.H.D.A."/>
            <person name="Brescovit A.D."/>
            <person name="Santos A.J."/>
        </authorList>
    </citation>
    <scope>NUCLEOTIDE SEQUENCE</scope>
    <source>
        <tissue evidence="1">Shoot tissue taken approximately 20 cm above the soil surface</tissue>
    </source>
</reference>
<dbReference type="EMBL" id="GBRH01257443">
    <property type="protein sequence ID" value="JAD40452.1"/>
    <property type="molecule type" value="Transcribed_RNA"/>
</dbReference>
<protein>
    <submittedName>
        <fullName evidence="1">Uncharacterized protein</fullName>
    </submittedName>
</protein>
<sequence length="24" mass="3093">MYTYRILDFLIHKYVYFYDTVQTV</sequence>
<reference evidence="1" key="2">
    <citation type="journal article" date="2015" name="Data Brief">
        <title>Shoot transcriptome of the giant reed, Arundo donax.</title>
        <authorList>
            <person name="Barrero R.A."/>
            <person name="Guerrero F.D."/>
            <person name="Moolhuijzen P."/>
            <person name="Goolsby J.A."/>
            <person name="Tidwell J."/>
            <person name="Bellgard S.E."/>
            <person name="Bellgard M.I."/>
        </authorList>
    </citation>
    <scope>NUCLEOTIDE SEQUENCE</scope>
    <source>
        <tissue evidence="1">Shoot tissue taken approximately 20 cm above the soil surface</tissue>
    </source>
</reference>
<dbReference type="AlphaFoldDB" id="A0A0A9A086"/>
<proteinExistence type="predicted"/>
<organism evidence="1">
    <name type="scientific">Arundo donax</name>
    <name type="common">Giant reed</name>
    <name type="synonym">Donax arundinaceus</name>
    <dbReference type="NCBI Taxonomy" id="35708"/>
    <lineage>
        <taxon>Eukaryota</taxon>
        <taxon>Viridiplantae</taxon>
        <taxon>Streptophyta</taxon>
        <taxon>Embryophyta</taxon>
        <taxon>Tracheophyta</taxon>
        <taxon>Spermatophyta</taxon>
        <taxon>Magnoliopsida</taxon>
        <taxon>Liliopsida</taxon>
        <taxon>Poales</taxon>
        <taxon>Poaceae</taxon>
        <taxon>PACMAD clade</taxon>
        <taxon>Arundinoideae</taxon>
        <taxon>Arundineae</taxon>
        <taxon>Arundo</taxon>
    </lineage>
</organism>
<name>A0A0A9A086_ARUDO</name>